<gene>
    <name evidence="8" type="ORF">C8E01_103211</name>
</gene>
<dbReference type="CDD" id="cd07185">
    <property type="entry name" value="OmpA_C-like"/>
    <property type="match status" value="1"/>
</dbReference>
<keyword evidence="2 4" id="KW-0472">Membrane</keyword>
<comment type="subcellular location">
    <subcellularLocation>
        <location evidence="1">Cell outer membrane</location>
    </subcellularLocation>
</comment>
<reference evidence="8 9" key="1">
    <citation type="submission" date="2018-04" db="EMBL/GenBank/DDBJ databases">
        <title>Genomic Encyclopedia of Type Strains, Phase IV (KMG-IV): sequencing the most valuable type-strain genomes for metagenomic binning, comparative biology and taxonomic classification.</title>
        <authorList>
            <person name="Goeker M."/>
        </authorList>
    </citation>
    <scope>NUCLEOTIDE SEQUENCE [LARGE SCALE GENOMIC DNA]</scope>
    <source>
        <strain evidence="8 9">DSM 100231</strain>
    </source>
</reference>
<dbReference type="Pfam" id="PF00691">
    <property type="entry name" value="OmpA"/>
    <property type="match status" value="1"/>
</dbReference>
<dbReference type="InterPro" id="IPR006665">
    <property type="entry name" value="OmpA-like"/>
</dbReference>
<dbReference type="Gene3D" id="3.30.1330.60">
    <property type="entry name" value="OmpA-like domain"/>
    <property type="match status" value="1"/>
</dbReference>
<proteinExistence type="predicted"/>
<evidence type="ECO:0000259" key="7">
    <source>
        <dbReference type="PROSITE" id="PS51123"/>
    </source>
</evidence>
<accession>A0A2U1B0Z2</accession>
<dbReference type="GO" id="GO:0009279">
    <property type="term" value="C:cell outer membrane"/>
    <property type="evidence" value="ECO:0007669"/>
    <property type="project" value="UniProtKB-SubCell"/>
</dbReference>
<organism evidence="8 9">
    <name type="scientific">Pontibacter virosus</name>
    <dbReference type="NCBI Taxonomy" id="1765052"/>
    <lineage>
        <taxon>Bacteria</taxon>
        <taxon>Pseudomonadati</taxon>
        <taxon>Bacteroidota</taxon>
        <taxon>Cytophagia</taxon>
        <taxon>Cytophagales</taxon>
        <taxon>Hymenobacteraceae</taxon>
        <taxon>Pontibacter</taxon>
    </lineage>
</organism>
<evidence type="ECO:0000256" key="6">
    <source>
        <dbReference type="SAM" id="Phobius"/>
    </source>
</evidence>
<dbReference type="PRINTS" id="PR01021">
    <property type="entry name" value="OMPADOMAIN"/>
</dbReference>
<protein>
    <submittedName>
        <fullName evidence="8">Outer membrane protein OmpA-like peptidoglycan-associated protein</fullName>
    </submittedName>
</protein>
<keyword evidence="9" id="KW-1185">Reference proteome</keyword>
<dbReference type="Proteomes" id="UP000245466">
    <property type="component" value="Unassembled WGS sequence"/>
</dbReference>
<dbReference type="SUPFAM" id="SSF103088">
    <property type="entry name" value="OmpA-like"/>
    <property type="match status" value="1"/>
</dbReference>
<comment type="caution">
    <text evidence="8">The sequence shown here is derived from an EMBL/GenBank/DDBJ whole genome shotgun (WGS) entry which is preliminary data.</text>
</comment>
<dbReference type="EMBL" id="QEKI01000003">
    <property type="protein sequence ID" value="PVY42345.1"/>
    <property type="molecule type" value="Genomic_DNA"/>
</dbReference>
<dbReference type="AlphaFoldDB" id="A0A2U1B0Z2"/>
<dbReference type="PROSITE" id="PS51123">
    <property type="entry name" value="OMPA_2"/>
    <property type="match status" value="1"/>
</dbReference>
<dbReference type="InterPro" id="IPR006664">
    <property type="entry name" value="OMP_bac"/>
</dbReference>
<dbReference type="RefSeq" id="WP_116542510.1">
    <property type="nucleotide sequence ID" value="NZ_QEKI01000003.1"/>
</dbReference>
<name>A0A2U1B0Z2_9BACT</name>
<feature type="domain" description="OmpA-like" evidence="7">
    <location>
        <begin position="104"/>
        <end position="223"/>
    </location>
</feature>
<keyword evidence="6" id="KW-0812">Transmembrane</keyword>
<feature type="region of interest" description="Disordered" evidence="5">
    <location>
        <begin position="41"/>
        <end position="71"/>
    </location>
</feature>
<evidence type="ECO:0000256" key="1">
    <source>
        <dbReference type="ARBA" id="ARBA00004442"/>
    </source>
</evidence>
<sequence>MADLNVEPKQNRPWWIWLLLGLLALLAIIFLLRGCDDDTDVDRDMDTDTTTATTAGATTGGTTGGMDTDRRMTTDADWNAIDRNAPVATYQEITDRDVTVRGNEDYAIYSLDETILFDTDSKEIRSAATPKLQQVAQSLNQRYSDGQVRIYGYTDARASKNYNEQLAEERAEAVRNWLTQNGNISQDRISVHPVGEADPVASNQTAEGRQQNRRVEIVARRGN</sequence>
<evidence type="ECO:0000313" key="9">
    <source>
        <dbReference type="Proteomes" id="UP000245466"/>
    </source>
</evidence>
<evidence type="ECO:0000256" key="3">
    <source>
        <dbReference type="ARBA" id="ARBA00023237"/>
    </source>
</evidence>
<evidence type="ECO:0000256" key="5">
    <source>
        <dbReference type="SAM" id="MobiDB-lite"/>
    </source>
</evidence>
<feature type="compositionally biased region" description="Low complexity" evidence="5">
    <location>
        <begin position="48"/>
        <end position="57"/>
    </location>
</feature>
<dbReference type="InterPro" id="IPR036737">
    <property type="entry name" value="OmpA-like_sf"/>
</dbReference>
<evidence type="ECO:0000256" key="4">
    <source>
        <dbReference type="PROSITE-ProRule" id="PRU00473"/>
    </source>
</evidence>
<evidence type="ECO:0000256" key="2">
    <source>
        <dbReference type="ARBA" id="ARBA00023136"/>
    </source>
</evidence>
<keyword evidence="6" id="KW-1133">Transmembrane helix</keyword>
<dbReference type="PANTHER" id="PTHR30329">
    <property type="entry name" value="STATOR ELEMENT OF FLAGELLAR MOTOR COMPLEX"/>
    <property type="match status" value="1"/>
</dbReference>
<dbReference type="InterPro" id="IPR050330">
    <property type="entry name" value="Bact_OuterMem_StrucFunc"/>
</dbReference>
<feature type="transmembrane region" description="Helical" evidence="6">
    <location>
        <begin position="14"/>
        <end position="35"/>
    </location>
</feature>
<evidence type="ECO:0000313" key="8">
    <source>
        <dbReference type="EMBL" id="PVY42345.1"/>
    </source>
</evidence>
<keyword evidence="3" id="KW-0998">Cell outer membrane</keyword>
<dbReference type="OrthoDB" id="853367at2"/>
<dbReference type="PANTHER" id="PTHR30329:SF21">
    <property type="entry name" value="LIPOPROTEIN YIAD-RELATED"/>
    <property type="match status" value="1"/>
</dbReference>